<dbReference type="Proteomes" id="UP000031030">
    <property type="component" value="Unassembled WGS sequence"/>
</dbReference>
<dbReference type="SUPFAM" id="SSF55961">
    <property type="entry name" value="Bet v1-like"/>
    <property type="match status" value="1"/>
</dbReference>
<gene>
    <name evidence="1" type="ORF">LK09_01940</name>
</gene>
<evidence type="ECO:0008006" key="3">
    <source>
        <dbReference type="Google" id="ProtNLM"/>
    </source>
</evidence>
<evidence type="ECO:0000313" key="1">
    <source>
        <dbReference type="EMBL" id="KHK99443.1"/>
    </source>
</evidence>
<dbReference type="InterPro" id="IPR019587">
    <property type="entry name" value="Polyketide_cyclase/dehydratase"/>
</dbReference>
<proteinExistence type="predicted"/>
<reference evidence="1 2" key="1">
    <citation type="submission" date="2014-11" db="EMBL/GenBank/DDBJ databases">
        <title>Genome sequence of Microbacterium mangrovi MUSC 115(T).</title>
        <authorList>
            <person name="Lee L.-H."/>
        </authorList>
    </citation>
    <scope>NUCLEOTIDE SEQUENCE [LARGE SCALE GENOMIC DNA]</scope>
    <source>
        <strain evidence="1 2">MUSC 115</strain>
    </source>
</reference>
<sequence length="153" mass="17255">MTIRTESRITVARDAGAVWDYLRDVARWTEWAPTVRECRIRGGGPFEPGARVEQRAHDFGVDHRRTEQVTRVDAPRAMEFAGTMGSSRARWGMELQPAGEASTHATMWVEVDLANVMRVIPGRVLRDRVQRTSDREMAAIRWALERGGEPGAP</sequence>
<comment type="caution">
    <text evidence="1">The sequence shown here is derived from an EMBL/GenBank/DDBJ whole genome shotgun (WGS) entry which is preliminary data.</text>
</comment>
<dbReference type="Gene3D" id="3.30.530.20">
    <property type="match status" value="1"/>
</dbReference>
<dbReference type="STRING" id="1348253.LK09_01940"/>
<dbReference type="InterPro" id="IPR023393">
    <property type="entry name" value="START-like_dom_sf"/>
</dbReference>
<dbReference type="Pfam" id="PF10604">
    <property type="entry name" value="Polyketide_cyc2"/>
    <property type="match status" value="1"/>
</dbReference>
<dbReference type="EMBL" id="JTDK01000002">
    <property type="protein sequence ID" value="KHK99443.1"/>
    <property type="molecule type" value="Genomic_DNA"/>
</dbReference>
<protein>
    <recommendedName>
        <fullName evidence="3">Polyketide cyclase</fullName>
    </recommendedName>
</protein>
<accession>A0A0B2ACE4</accession>
<name>A0A0B2ACE4_9MICO</name>
<dbReference type="OrthoDB" id="4618973at2"/>
<keyword evidence="2" id="KW-1185">Reference proteome</keyword>
<evidence type="ECO:0000313" key="2">
    <source>
        <dbReference type="Proteomes" id="UP000031030"/>
    </source>
</evidence>
<dbReference type="RefSeq" id="WP_039395172.1">
    <property type="nucleotide sequence ID" value="NZ_JTDK01000002.1"/>
</dbReference>
<organism evidence="1 2">
    <name type="scientific">Microbacterium mangrovi</name>
    <dbReference type="NCBI Taxonomy" id="1348253"/>
    <lineage>
        <taxon>Bacteria</taxon>
        <taxon>Bacillati</taxon>
        <taxon>Actinomycetota</taxon>
        <taxon>Actinomycetes</taxon>
        <taxon>Micrococcales</taxon>
        <taxon>Microbacteriaceae</taxon>
        <taxon>Microbacterium</taxon>
    </lineage>
</organism>
<dbReference type="AlphaFoldDB" id="A0A0B2ACE4"/>